<dbReference type="GO" id="GO:0003984">
    <property type="term" value="F:acetolactate synthase activity"/>
    <property type="evidence" value="ECO:0007669"/>
    <property type="project" value="UniProtKB-EC"/>
</dbReference>
<dbReference type="AlphaFoldDB" id="E1SPM8"/>
<sequence>MSEHTLYIEMNPSPDVLERVLRVTRHRGFTVRNMNMAYAGNQSQMAVTVSSERPIDQLTRQLDKLFDVTDCRIETACESAPAAAANA</sequence>
<dbReference type="eggNOG" id="COG3978">
    <property type="taxonomic scope" value="Bacteria"/>
</dbReference>
<dbReference type="InterPro" id="IPR045865">
    <property type="entry name" value="ACT-like_dom_sf"/>
</dbReference>
<dbReference type="OrthoDB" id="6198158at2"/>
<dbReference type="RefSeq" id="WP_013347150.1">
    <property type="nucleotide sequence ID" value="NC_014541.1"/>
</dbReference>
<dbReference type="NCBIfam" id="NF008362">
    <property type="entry name" value="PRK11152.1"/>
    <property type="match status" value="1"/>
</dbReference>
<accession>E1SPM8</accession>
<organism evidence="1 2">
    <name type="scientific">Ferrimonas balearica (strain DSM 9799 / CCM 4581 / KCTC 23876 / PAT)</name>
    <dbReference type="NCBI Taxonomy" id="550540"/>
    <lineage>
        <taxon>Bacteria</taxon>
        <taxon>Pseudomonadati</taxon>
        <taxon>Pseudomonadota</taxon>
        <taxon>Gammaproteobacteria</taxon>
        <taxon>Alteromonadales</taxon>
        <taxon>Ferrimonadaceae</taxon>
        <taxon>Ferrimonas</taxon>
    </lineage>
</organism>
<dbReference type="Gene3D" id="3.30.70.260">
    <property type="match status" value="1"/>
</dbReference>
<proteinExistence type="predicted"/>
<dbReference type="KEGG" id="fbl:Fbal_3649"/>
<keyword evidence="1" id="KW-0808">Transferase</keyword>
<dbReference type="STRING" id="550540.Fbal_3649"/>
<gene>
    <name evidence="1" type="ordered locus">Fbal_3649</name>
</gene>
<dbReference type="HOGENOM" id="CLU_183627_0_0_6"/>
<protein>
    <submittedName>
        <fullName evidence="1">Acetolactate synthase, small subunit</fullName>
        <ecNumber evidence="1">2.2.1.6</ecNumber>
    </submittedName>
</protein>
<dbReference type="EMBL" id="CP002209">
    <property type="protein sequence ID" value="ADN77845.1"/>
    <property type="molecule type" value="Genomic_DNA"/>
</dbReference>
<reference evidence="1 2" key="1">
    <citation type="journal article" date="2010" name="Stand. Genomic Sci.">
        <title>Complete genome sequence of Ferrimonas balearica type strain (PAT).</title>
        <authorList>
            <person name="Nolan M."/>
            <person name="Sikorski J."/>
            <person name="Davenport K."/>
            <person name="Lucas S."/>
            <person name="Glavina Del Rio T."/>
            <person name="Tice H."/>
            <person name="Cheng J."/>
            <person name="Goodwin L."/>
            <person name="Pitluck S."/>
            <person name="Liolios K."/>
            <person name="Ivanova N."/>
            <person name="Mavromatis K."/>
            <person name="Ovchinnikova G."/>
            <person name="Pati A."/>
            <person name="Chen A."/>
            <person name="Palaniappan K."/>
            <person name="Land M."/>
            <person name="Hauser L."/>
            <person name="Chang Y."/>
            <person name="Jeffries C."/>
            <person name="Tapia R."/>
            <person name="Brettin T."/>
            <person name="Detter J."/>
            <person name="Han C."/>
            <person name="Yasawong M."/>
            <person name="Rohde M."/>
            <person name="Tindall B."/>
            <person name="Goker M."/>
            <person name="Woyke T."/>
            <person name="Bristow J."/>
            <person name="Eisen J."/>
            <person name="Markowitz V."/>
            <person name="Hugenholtz P."/>
            <person name="Kyrpides N."/>
            <person name="Klenk H."/>
            <person name="Lapidus A."/>
        </authorList>
    </citation>
    <scope>NUCLEOTIDE SEQUENCE [LARGE SCALE GENOMIC DNA]</scope>
    <source>
        <strain evidence="2">DSM 9799 / CCM 4581 / KCTC 23876 / PAT</strain>
    </source>
</reference>
<dbReference type="Pfam" id="PF13710">
    <property type="entry name" value="ACT_5"/>
    <property type="match status" value="1"/>
</dbReference>
<evidence type="ECO:0000313" key="2">
    <source>
        <dbReference type="Proteomes" id="UP000006683"/>
    </source>
</evidence>
<keyword evidence="2" id="KW-1185">Reference proteome</keyword>
<dbReference type="EC" id="2.2.1.6" evidence="1"/>
<dbReference type="SUPFAM" id="SSF55021">
    <property type="entry name" value="ACT-like"/>
    <property type="match status" value="1"/>
</dbReference>
<dbReference type="Proteomes" id="UP000006683">
    <property type="component" value="Chromosome"/>
</dbReference>
<name>E1SPM8_FERBD</name>
<evidence type="ECO:0000313" key="1">
    <source>
        <dbReference type="EMBL" id="ADN77845.1"/>
    </source>
</evidence>
<dbReference type="GeneID" id="67183854"/>